<organism evidence="1 2">
    <name type="scientific">Penicillium cataractarum</name>
    <dbReference type="NCBI Taxonomy" id="2100454"/>
    <lineage>
        <taxon>Eukaryota</taxon>
        <taxon>Fungi</taxon>
        <taxon>Dikarya</taxon>
        <taxon>Ascomycota</taxon>
        <taxon>Pezizomycotina</taxon>
        <taxon>Eurotiomycetes</taxon>
        <taxon>Eurotiomycetidae</taxon>
        <taxon>Eurotiales</taxon>
        <taxon>Aspergillaceae</taxon>
        <taxon>Penicillium</taxon>
    </lineage>
</organism>
<protein>
    <submittedName>
        <fullName evidence="1">Uncharacterized protein</fullName>
    </submittedName>
</protein>
<dbReference type="OrthoDB" id="4501190at2759"/>
<evidence type="ECO:0000313" key="2">
    <source>
        <dbReference type="Proteomes" id="UP001147782"/>
    </source>
</evidence>
<comment type="caution">
    <text evidence="1">The sequence shown here is derived from an EMBL/GenBank/DDBJ whole genome shotgun (WGS) entry which is preliminary data.</text>
</comment>
<reference evidence="1" key="1">
    <citation type="submission" date="2022-11" db="EMBL/GenBank/DDBJ databases">
        <authorList>
            <person name="Petersen C."/>
        </authorList>
    </citation>
    <scope>NUCLEOTIDE SEQUENCE</scope>
    <source>
        <strain evidence="1">IBT 29864</strain>
    </source>
</reference>
<dbReference type="AlphaFoldDB" id="A0A9W9RYD2"/>
<keyword evidence="2" id="KW-1185">Reference proteome</keyword>
<proteinExistence type="predicted"/>
<dbReference type="GeneID" id="81440339"/>
<accession>A0A9W9RYD2</accession>
<dbReference type="RefSeq" id="XP_056553223.1">
    <property type="nucleotide sequence ID" value="XM_056701160.1"/>
</dbReference>
<name>A0A9W9RYD2_9EURO</name>
<evidence type="ECO:0000313" key="1">
    <source>
        <dbReference type="EMBL" id="KAJ5368481.1"/>
    </source>
</evidence>
<sequence>MVDGIEIQEATKENALLNPELCATCHATKVKRSKVYGKFGRIHFDLIQLDEASNGDKWLSYLYLEGIRFHITHTHKNKNGCVKAIREALALCRNQFGMDIRVFKSDREKALD</sequence>
<gene>
    <name evidence="1" type="ORF">N7496_008241</name>
</gene>
<reference evidence="1" key="2">
    <citation type="journal article" date="2023" name="IMA Fungus">
        <title>Comparative genomic study of the Penicillium genus elucidates a diverse pangenome and 15 lateral gene transfer events.</title>
        <authorList>
            <person name="Petersen C."/>
            <person name="Sorensen T."/>
            <person name="Nielsen M.R."/>
            <person name="Sondergaard T.E."/>
            <person name="Sorensen J.L."/>
            <person name="Fitzpatrick D.A."/>
            <person name="Frisvad J.C."/>
            <person name="Nielsen K.L."/>
        </authorList>
    </citation>
    <scope>NUCLEOTIDE SEQUENCE</scope>
    <source>
        <strain evidence="1">IBT 29864</strain>
    </source>
</reference>
<dbReference type="Proteomes" id="UP001147782">
    <property type="component" value="Unassembled WGS sequence"/>
</dbReference>
<dbReference type="EMBL" id="JAPZBS010000007">
    <property type="protein sequence ID" value="KAJ5368481.1"/>
    <property type="molecule type" value="Genomic_DNA"/>
</dbReference>